<proteinExistence type="inferred from homology"/>
<feature type="transmembrane region" description="Helical" evidence="6">
    <location>
        <begin position="37"/>
        <end position="59"/>
    </location>
</feature>
<dbReference type="STRING" id="351679.A9255_14180"/>
<dbReference type="Proteomes" id="UP000094600">
    <property type="component" value="Chromosome"/>
</dbReference>
<keyword evidence="9" id="KW-1185">Reference proteome</keyword>
<comment type="subcellular location">
    <subcellularLocation>
        <location evidence="6">Cell inner membrane</location>
        <topology evidence="6">Multi-pass membrane protein</topology>
    </subcellularLocation>
</comment>
<feature type="transmembrane region" description="Helical" evidence="6">
    <location>
        <begin position="71"/>
        <end position="89"/>
    </location>
</feature>
<feature type="transmembrane region" description="Helical" evidence="6">
    <location>
        <begin position="6"/>
        <end position="25"/>
    </location>
</feature>
<dbReference type="AlphaFoldDB" id="A0A2G0QEC5"/>
<keyword evidence="5 6" id="KW-0472">Membrane</keyword>
<feature type="transmembrane region" description="Helical" evidence="6">
    <location>
        <begin position="132"/>
        <end position="154"/>
    </location>
</feature>
<comment type="pathway">
    <text evidence="6">Bacterial outer membrane biogenesis; enterobacterial common antigen biosynthesis.</text>
</comment>
<dbReference type="NCBIfam" id="NF002820">
    <property type="entry name" value="PRK02975.1"/>
    <property type="match status" value="1"/>
</dbReference>
<protein>
    <recommendedName>
        <fullName evidence="6">Probable ECA polymerase</fullName>
    </recommendedName>
</protein>
<accession>A0A2G0QEC5</accession>
<feature type="transmembrane region" description="Helical" evidence="6">
    <location>
        <begin position="222"/>
        <end position="237"/>
    </location>
</feature>
<name>A0A2G0QEC5_XENHO</name>
<dbReference type="Proteomes" id="UP000225433">
    <property type="component" value="Unassembled WGS sequence"/>
</dbReference>
<evidence type="ECO:0000256" key="5">
    <source>
        <dbReference type="ARBA" id="ARBA00023136"/>
    </source>
</evidence>
<dbReference type="EMBL" id="NJAI01000001">
    <property type="protein sequence ID" value="PHM57561.1"/>
    <property type="molecule type" value="Genomic_DNA"/>
</dbReference>
<comment type="subunit">
    <text evidence="6">Probably part of a complex composed of WzxE, WzyE and WzzE.</text>
</comment>
<feature type="transmembrane region" description="Helical" evidence="6">
    <location>
        <begin position="354"/>
        <end position="378"/>
    </location>
</feature>
<evidence type="ECO:0000313" key="9">
    <source>
        <dbReference type="Proteomes" id="UP000094600"/>
    </source>
</evidence>
<evidence type="ECO:0000256" key="6">
    <source>
        <dbReference type="HAMAP-Rule" id="MF_01003"/>
    </source>
</evidence>
<feature type="transmembrane region" description="Helical" evidence="6">
    <location>
        <begin position="398"/>
        <end position="416"/>
    </location>
</feature>
<comment type="similarity">
    <text evidence="6">Belongs to the WzyE family.</text>
</comment>
<dbReference type="UniPathway" id="UPA00566"/>
<feature type="transmembrane region" description="Helical" evidence="6">
    <location>
        <begin position="199"/>
        <end position="216"/>
    </location>
</feature>
<evidence type="ECO:0000313" key="8">
    <source>
        <dbReference type="EMBL" id="PHM57561.1"/>
    </source>
</evidence>
<dbReference type="HAMAP" id="MF_01003">
    <property type="entry name" value="WzyE"/>
    <property type="match status" value="1"/>
</dbReference>
<sequence length="480" mass="54534">MTLTQFGGLFVVYVISLVFILTLTYQEFRRVRFNFNVFFSLLYLLTFYFGFPLTSMLVFQFDVQVVPVDSLLYAMLASGCFYAIYYISYKTRVSYKTRLSDEARSDNAESETSLVIPSRKPLFTMNRVETNLACLLLAGIALGTVGAFFMQNGFLLFKLQSYSQIFSSQVSGVALKRFFYFFIPAMLVIFFLKPTKTRWLCFLVATVGFGILTYVIVGGTRANIIIAFALFLFIGIVRGWITLWMLLAAGIMGVVGMFWLALKRYSLDVSGAEAFYTFLYLTRDTFSPWENLALLLDNYSKIDFQGLAPIVRDFYVFIPSWLWPDRPNLVWNTANYFTWDVLDNRSGLAISPTLIGSLVVMGGVFFIPLGAVVVGFIIKWFDWIYEAGKQETNRYKAAILQAFCFGAIFNMIVLAREGVDSFVSRVVFFCIVFGLCLVAAKLLYWLFESAGLIRTFVVSNLAASQKTPVILDVRKRNGVE</sequence>
<organism evidence="8 10">
    <name type="scientific">Xenorhabdus hominickii</name>
    <dbReference type="NCBI Taxonomy" id="351679"/>
    <lineage>
        <taxon>Bacteria</taxon>
        <taxon>Pseudomonadati</taxon>
        <taxon>Pseudomonadota</taxon>
        <taxon>Gammaproteobacteria</taxon>
        <taxon>Enterobacterales</taxon>
        <taxon>Morganellaceae</taxon>
        <taxon>Xenorhabdus</taxon>
    </lineage>
</organism>
<dbReference type="RefSeq" id="WP_069317285.1">
    <property type="nucleotide sequence ID" value="NZ_CAWNQJ010000001.1"/>
</dbReference>
<keyword evidence="4 6" id="KW-1133">Transmembrane helix</keyword>
<dbReference type="EMBL" id="CP016176">
    <property type="protein sequence ID" value="AOM41614.1"/>
    <property type="molecule type" value="Genomic_DNA"/>
</dbReference>
<comment type="function">
    <text evidence="6">Probably involved in the polymerization of enterobacterial common antigen (ECA) trisaccharide repeat units.</text>
</comment>
<dbReference type="OrthoDB" id="6415259at2"/>
<evidence type="ECO:0000256" key="1">
    <source>
        <dbReference type="ARBA" id="ARBA00022475"/>
    </source>
</evidence>
<evidence type="ECO:0000313" key="7">
    <source>
        <dbReference type="EMBL" id="AOM41614.1"/>
    </source>
</evidence>
<keyword evidence="2 6" id="KW-0997">Cell inner membrane</keyword>
<evidence type="ECO:0000256" key="2">
    <source>
        <dbReference type="ARBA" id="ARBA00022519"/>
    </source>
</evidence>
<dbReference type="KEGG" id="xho:A9255_14180"/>
<dbReference type="InterPro" id="IPR010691">
    <property type="entry name" value="WzyE"/>
</dbReference>
<evidence type="ECO:0000256" key="4">
    <source>
        <dbReference type="ARBA" id="ARBA00022989"/>
    </source>
</evidence>
<feature type="transmembrane region" description="Helical" evidence="6">
    <location>
        <begin position="422"/>
        <end position="447"/>
    </location>
</feature>
<keyword evidence="1 6" id="KW-1003">Cell membrane</keyword>
<feature type="transmembrane region" description="Helical" evidence="6">
    <location>
        <begin position="244"/>
        <end position="262"/>
    </location>
</feature>
<dbReference type="Pfam" id="PF06899">
    <property type="entry name" value="WzyE"/>
    <property type="match status" value="1"/>
</dbReference>
<feature type="transmembrane region" description="Helical" evidence="6">
    <location>
        <begin position="174"/>
        <end position="192"/>
    </location>
</feature>
<evidence type="ECO:0000256" key="3">
    <source>
        <dbReference type="ARBA" id="ARBA00022692"/>
    </source>
</evidence>
<reference evidence="8 10" key="2">
    <citation type="journal article" date="2017" name="Nat. Microbiol.">
        <title>Natural product diversity associated with the nematode symbionts Photorhabdus and Xenorhabdus.</title>
        <authorList>
            <person name="Tobias N.J."/>
            <person name="Wolff H."/>
            <person name="Djahanschiri B."/>
            <person name="Grundmann F."/>
            <person name="Kronenwerth M."/>
            <person name="Shi Y.M."/>
            <person name="Simonyi S."/>
            <person name="Grun P."/>
            <person name="Shapiro-Ilan D."/>
            <person name="Pidot S.J."/>
            <person name="Stinear T.P."/>
            <person name="Ebersberger I."/>
            <person name="Bode H.B."/>
        </authorList>
    </citation>
    <scope>NUCLEOTIDE SEQUENCE [LARGE SCALE GENOMIC DNA]</scope>
    <source>
        <strain evidence="8 10">DSM 17903</strain>
    </source>
</reference>
<reference evidence="7 9" key="1">
    <citation type="submission" date="2016-06" db="EMBL/GenBank/DDBJ databases">
        <title>Bacterial characters and pathogenicity of Xenorhabdus hominickii from an entomopathogenic nematode, Steinernema monticolum.</title>
        <authorList>
            <person name="Park Y."/>
            <person name="Kim Y."/>
        </authorList>
    </citation>
    <scope>NUCLEOTIDE SEQUENCE [LARGE SCALE GENOMIC DNA]</scope>
    <source>
        <strain evidence="7 9">ANU1</strain>
    </source>
</reference>
<dbReference type="GO" id="GO:0005886">
    <property type="term" value="C:plasma membrane"/>
    <property type="evidence" value="ECO:0007669"/>
    <property type="project" value="UniProtKB-SubCell"/>
</dbReference>
<evidence type="ECO:0000313" key="10">
    <source>
        <dbReference type="Proteomes" id="UP000225433"/>
    </source>
</evidence>
<keyword evidence="3 6" id="KW-0812">Transmembrane</keyword>
<dbReference type="GO" id="GO:0009246">
    <property type="term" value="P:enterobacterial common antigen biosynthetic process"/>
    <property type="evidence" value="ECO:0007669"/>
    <property type="project" value="UniProtKB-UniRule"/>
</dbReference>
<gene>
    <name evidence="6" type="primary">wzyE</name>
    <name evidence="7" type="ORF">A9255_14180</name>
    <name evidence="8" type="ORF">Xhom_00542</name>
</gene>